<dbReference type="GO" id="GO:0004364">
    <property type="term" value="F:glutathione transferase activity"/>
    <property type="evidence" value="ECO:0007669"/>
    <property type="project" value="TreeGrafter"/>
</dbReference>
<evidence type="ECO:0000256" key="5">
    <source>
        <dbReference type="SAM" id="Phobius"/>
    </source>
</evidence>
<dbReference type="InterPro" id="IPR001129">
    <property type="entry name" value="Membr-assoc_MAPEG"/>
</dbReference>
<dbReference type="PANTHER" id="PTHR10250">
    <property type="entry name" value="MICROSOMAL GLUTATHIONE S-TRANSFERASE"/>
    <property type="match status" value="1"/>
</dbReference>
<keyword evidence="7" id="KW-1185">Reference proteome</keyword>
<dbReference type="InterPro" id="IPR023352">
    <property type="entry name" value="MAPEG-like_dom_sf"/>
</dbReference>
<dbReference type="GO" id="GO:0004602">
    <property type="term" value="F:glutathione peroxidase activity"/>
    <property type="evidence" value="ECO:0007669"/>
    <property type="project" value="TreeGrafter"/>
</dbReference>
<proteinExistence type="predicted"/>
<dbReference type="GO" id="GO:0005635">
    <property type="term" value="C:nuclear envelope"/>
    <property type="evidence" value="ECO:0007669"/>
    <property type="project" value="TreeGrafter"/>
</dbReference>
<dbReference type="OrthoDB" id="410651at2759"/>
<keyword evidence="6" id="KW-0808">Transferase</keyword>
<keyword evidence="4 5" id="KW-0472">Membrane</keyword>
<organism evidence="6 7">
    <name type="scientific">Teratosphaeria nubilosa</name>
    <dbReference type="NCBI Taxonomy" id="161662"/>
    <lineage>
        <taxon>Eukaryota</taxon>
        <taxon>Fungi</taxon>
        <taxon>Dikarya</taxon>
        <taxon>Ascomycota</taxon>
        <taxon>Pezizomycotina</taxon>
        <taxon>Dothideomycetes</taxon>
        <taxon>Dothideomycetidae</taxon>
        <taxon>Mycosphaerellales</taxon>
        <taxon>Teratosphaeriaceae</taxon>
        <taxon>Teratosphaeria</taxon>
    </lineage>
</organism>
<dbReference type="GO" id="GO:0005783">
    <property type="term" value="C:endoplasmic reticulum"/>
    <property type="evidence" value="ECO:0007669"/>
    <property type="project" value="TreeGrafter"/>
</dbReference>
<dbReference type="InterPro" id="IPR050997">
    <property type="entry name" value="MAPEG"/>
</dbReference>
<dbReference type="SUPFAM" id="SSF161084">
    <property type="entry name" value="MAPEG domain-like"/>
    <property type="match status" value="1"/>
</dbReference>
<dbReference type="EMBL" id="ML995848">
    <property type="protein sequence ID" value="KAF2768023.1"/>
    <property type="molecule type" value="Genomic_DNA"/>
</dbReference>
<dbReference type="Proteomes" id="UP000799436">
    <property type="component" value="Unassembled WGS sequence"/>
</dbReference>
<dbReference type="Pfam" id="PF01124">
    <property type="entry name" value="MAPEG"/>
    <property type="match status" value="1"/>
</dbReference>
<evidence type="ECO:0000313" key="7">
    <source>
        <dbReference type="Proteomes" id="UP000799436"/>
    </source>
</evidence>
<keyword evidence="3 5" id="KW-1133">Transmembrane helix</keyword>
<dbReference type="AlphaFoldDB" id="A0A6G1L521"/>
<dbReference type="GO" id="GO:0016020">
    <property type="term" value="C:membrane"/>
    <property type="evidence" value="ECO:0007669"/>
    <property type="project" value="UniProtKB-SubCell"/>
</dbReference>
<dbReference type="PANTHER" id="PTHR10250:SF26">
    <property type="entry name" value="GLUTATHIONE S-TRANSFERASE 3, MITOCHONDRIAL"/>
    <property type="match status" value="1"/>
</dbReference>
<protein>
    <submittedName>
        <fullName evidence="6">Putative microsomal glutathione S-transferase 3</fullName>
    </submittedName>
</protein>
<evidence type="ECO:0000256" key="2">
    <source>
        <dbReference type="ARBA" id="ARBA00022692"/>
    </source>
</evidence>
<name>A0A6G1L521_9PEZI</name>
<feature type="transmembrane region" description="Helical" evidence="5">
    <location>
        <begin position="14"/>
        <end position="33"/>
    </location>
</feature>
<evidence type="ECO:0000256" key="4">
    <source>
        <dbReference type="ARBA" id="ARBA00023136"/>
    </source>
</evidence>
<dbReference type="Gene3D" id="1.20.120.550">
    <property type="entry name" value="Membrane associated eicosanoid/glutathione metabolism-like domain"/>
    <property type="match status" value="1"/>
</dbReference>
<gene>
    <name evidence="6" type="ORF">EJ03DRAFT_352466</name>
</gene>
<reference evidence="6" key="1">
    <citation type="journal article" date="2020" name="Stud. Mycol.">
        <title>101 Dothideomycetes genomes: a test case for predicting lifestyles and emergence of pathogens.</title>
        <authorList>
            <person name="Haridas S."/>
            <person name="Albert R."/>
            <person name="Binder M."/>
            <person name="Bloem J."/>
            <person name="Labutti K."/>
            <person name="Salamov A."/>
            <person name="Andreopoulos B."/>
            <person name="Baker S."/>
            <person name="Barry K."/>
            <person name="Bills G."/>
            <person name="Bluhm B."/>
            <person name="Cannon C."/>
            <person name="Castanera R."/>
            <person name="Culley D."/>
            <person name="Daum C."/>
            <person name="Ezra D."/>
            <person name="Gonzalez J."/>
            <person name="Henrissat B."/>
            <person name="Kuo A."/>
            <person name="Liang C."/>
            <person name="Lipzen A."/>
            <person name="Lutzoni F."/>
            <person name="Magnuson J."/>
            <person name="Mondo S."/>
            <person name="Nolan M."/>
            <person name="Ohm R."/>
            <person name="Pangilinan J."/>
            <person name="Park H.-J."/>
            <person name="Ramirez L."/>
            <person name="Alfaro M."/>
            <person name="Sun H."/>
            <person name="Tritt A."/>
            <person name="Yoshinaga Y."/>
            <person name="Zwiers L.-H."/>
            <person name="Turgeon B."/>
            <person name="Goodwin S."/>
            <person name="Spatafora J."/>
            <person name="Crous P."/>
            <person name="Grigoriev I."/>
        </authorList>
    </citation>
    <scope>NUCLEOTIDE SEQUENCE</scope>
    <source>
        <strain evidence="6">CBS 116005</strain>
    </source>
</reference>
<keyword evidence="2 5" id="KW-0812">Transmembrane</keyword>
<evidence type="ECO:0000256" key="3">
    <source>
        <dbReference type="ARBA" id="ARBA00022989"/>
    </source>
</evidence>
<evidence type="ECO:0000256" key="1">
    <source>
        <dbReference type="ARBA" id="ARBA00004141"/>
    </source>
</evidence>
<sequence>MSTVTLGLGLPREYGYVLTTTAATFFLSAWVGLRTAPFRKAAGIKHPKVYADSGDFAAVADDGEKKKALYLFNAAQRAHANLMESYPSTVLAILIAGLEYPVASSALGATWIISRVVYAIGYTSPTKTNGEGRVYGFVGSFLSQIALWGLAGWTGVKQVL</sequence>
<evidence type="ECO:0000313" key="6">
    <source>
        <dbReference type="EMBL" id="KAF2768023.1"/>
    </source>
</evidence>
<feature type="transmembrane region" description="Helical" evidence="5">
    <location>
        <begin position="134"/>
        <end position="156"/>
    </location>
</feature>
<accession>A0A6G1L521</accession>
<feature type="transmembrane region" description="Helical" evidence="5">
    <location>
        <begin position="90"/>
        <end position="114"/>
    </location>
</feature>
<comment type="subcellular location">
    <subcellularLocation>
        <location evidence="1">Membrane</location>
        <topology evidence="1">Multi-pass membrane protein</topology>
    </subcellularLocation>
</comment>